<dbReference type="KEGG" id="sbae:DSM104329_05261"/>
<feature type="transmembrane region" description="Helical" evidence="2">
    <location>
        <begin position="159"/>
        <end position="182"/>
    </location>
</feature>
<dbReference type="RefSeq" id="WP_259312847.1">
    <property type="nucleotide sequence ID" value="NZ_CP087164.1"/>
</dbReference>
<proteinExistence type="predicted"/>
<sequence>MPIVREPPDPVLDQPVWARPLLRQPDRSLMDLAGSGLPVAFAVLADRHRERLLAAAGGDEDRLRDTLLGAWSAARAGARPADPAAWLESLASGDVQAEHLGAAAEGDEHEQELRSQLEALVGAAVLPSLPPRTADTGLPAPAAAAAPSRVGGRLRRRPAALVAGGVLGLFGVAAIAAGAVALSGGDEPSGQRAAKVSTAPADAPPDAPTTGAGTTPSPADTTATTAKKARKAGSSSSATAGTGAVTPSGEPVTTQAQEPSAAAGAPTPTKATAPSRTPAAAPKSTGKKGGTRQPTTTTTRPTATVPLPTSTTTVPPITQTAPPTTPTPTATTPPVTEPPATTEPPAVTEPPATTDAPPADTVPAG</sequence>
<gene>
    <name evidence="3" type="ORF">DSM104329_05261</name>
</gene>
<dbReference type="AlphaFoldDB" id="A0A9E6Y2T6"/>
<feature type="compositionally biased region" description="Low complexity" evidence="1">
    <location>
        <begin position="259"/>
        <end position="284"/>
    </location>
</feature>
<organism evidence="3 4">
    <name type="scientific">Capillimicrobium parvum</name>
    <dbReference type="NCBI Taxonomy" id="2884022"/>
    <lineage>
        <taxon>Bacteria</taxon>
        <taxon>Bacillati</taxon>
        <taxon>Actinomycetota</taxon>
        <taxon>Thermoleophilia</taxon>
        <taxon>Solirubrobacterales</taxon>
        <taxon>Capillimicrobiaceae</taxon>
        <taxon>Capillimicrobium</taxon>
    </lineage>
</organism>
<dbReference type="PRINTS" id="PR01217">
    <property type="entry name" value="PRICHEXTENSN"/>
</dbReference>
<reference evidence="3" key="1">
    <citation type="journal article" date="2022" name="Int. J. Syst. Evol. Microbiol.">
        <title>Pseudomonas aegrilactucae sp. nov. and Pseudomonas morbosilactucae sp. nov., pathogens causing bacterial rot of lettuce in Japan.</title>
        <authorList>
            <person name="Sawada H."/>
            <person name="Fujikawa T."/>
            <person name="Satou M."/>
        </authorList>
    </citation>
    <scope>NUCLEOTIDE SEQUENCE</scope>
    <source>
        <strain evidence="3">0166_1</strain>
    </source>
</reference>
<evidence type="ECO:0000256" key="1">
    <source>
        <dbReference type="SAM" id="MobiDB-lite"/>
    </source>
</evidence>
<keyword evidence="4" id="KW-1185">Reference proteome</keyword>
<dbReference type="Proteomes" id="UP001162834">
    <property type="component" value="Chromosome"/>
</dbReference>
<keyword evidence="2" id="KW-1133">Transmembrane helix</keyword>
<dbReference type="EMBL" id="CP087164">
    <property type="protein sequence ID" value="UGS38831.1"/>
    <property type="molecule type" value="Genomic_DNA"/>
</dbReference>
<keyword evidence="2" id="KW-0812">Transmembrane</keyword>
<feature type="compositionally biased region" description="Low complexity" evidence="1">
    <location>
        <begin position="208"/>
        <end position="249"/>
    </location>
</feature>
<accession>A0A9E6Y2T6</accession>
<protein>
    <submittedName>
        <fullName evidence="3">Uncharacterized protein</fullName>
    </submittedName>
</protein>
<feature type="region of interest" description="Disordered" evidence="1">
    <location>
        <begin position="132"/>
        <end position="153"/>
    </location>
</feature>
<evidence type="ECO:0000256" key="2">
    <source>
        <dbReference type="SAM" id="Phobius"/>
    </source>
</evidence>
<keyword evidence="2" id="KW-0472">Membrane</keyword>
<feature type="compositionally biased region" description="Low complexity" evidence="1">
    <location>
        <begin position="291"/>
        <end position="365"/>
    </location>
</feature>
<evidence type="ECO:0000313" key="4">
    <source>
        <dbReference type="Proteomes" id="UP001162834"/>
    </source>
</evidence>
<feature type="region of interest" description="Disordered" evidence="1">
    <location>
        <begin position="184"/>
        <end position="365"/>
    </location>
</feature>
<evidence type="ECO:0000313" key="3">
    <source>
        <dbReference type="EMBL" id="UGS38831.1"/>
    </source>
</evidence>
<name>A0A9E6Y2T6_9ACTN</name>